<keyword evidence="3" id="KW-1185">Reference proteome</keyword>
<evidence type="ECO:0000313" key="2">
    <source>
        <dbReference type="EMBL" id="MBB4927135.1"/>
    </source>
</evidence>
<accession>A0A7W7VYY7</accession>
<comment type="caution">
    <text evidence="2">The sequence shown here is derived from an EMBL/GenBank/DDBJ whole genome shotgun (WGS) entry which is preliminary data.</text>
</comment>
<protein>
    <recommendedName>
        <fullName evidence="4">DUF3592 domain-containing protein</fullName>
    </recommendedName>
</protein>
<evidence type="ECO:0000256" key="1">
    <source>
        <dbReference type="SAM" id="Phobius"/>
    </source>
</evidence>
<proteinExistence type="predicted"/>
<feature type="transmembrane region" description="Helical" evidence="1">
    <location>
        <begin position="109"/>
        <end position="129"/>
    </location>
</feature>
<dbReference type="Proteomes" id="UP000540506">
    <property type="component" value="Unassembled WGS sequence"/>
</dbReference>
<sequence length="130" mass="13684">MFALLALNLLVGGALAYLAGVVGLAQTRRLRRVGVSTSALVTRRASEDGPGRPLLQFATRDGLVLEVFSPVGASRAQPLTAGREVLVRYDPADPRQVVVQGRERTAIEYGFMVAGAVIVLTALTLAALAI</sequence>
<evidence type="ECO:0008006" key="4">
    <source>
        <dbReference type="Google" id="ProtNLM"/>
    </source>
</evidence>
<organism evidence="2 3">
    <name type="scientific">Kitasatospora kifunensis</name>
    <name type="common">Streptomyces kifunensis</name>
    <dbReference type="NCBI Taxonomy" id="58351"/>
    <lineage>
        <taxon>Bacteria</taxon>
        <taxon>Bacillati</taxon>
        <taxon>Actinomycetota</taxon>
        <taxon>Actinomycetes</taxon>
        <taxon>Kitasatosporales</taxon>
        <taxon>Streptomycetaceae</taxon>
        <taxon>Kitasatospora</taxon>
    </lineage>
</organism>
<reference evidence="2 3" key="1">
    <citation type="submission" date="2020-08" db="EMBL/GenBank/DDBJ databases">
        <title>Sequencing the genomes of 1000 actinobacteria strains.</title>
        <authorList>
            <person name="Klenk H.-P."/>
        </authorList>
    </citation>
    <scope>NUCLEOTIDE SEQUENCE [LARGE SCALE GENOMIC DNA]</scope>
    <source>
        <strain evidence="2 3">DSM 41654</strain>
    </source>
</reference>
<keyword evidence="1" id="KW-0812">Transmembrane</keyword>
<dbReference type="RefSeq" id="WP_184941121.1">
    <property type="nucleotide sequence ID" value="NZ_JACHJV010000001.1"/>
</dbReference>
<dbReference type="EMBL" id="JACHJV010000001">
    <property type="protein sequence ID" value="MBB4927135.1"/>
    <property type="molecule type" value="Genomic_DNA"/>
</dbReference>
<keyword evidence="1" id="KW-1133">Transmembrane helix</keyword>
<name>A0A7W7VYY7_KITKI</name>
<evidence type="ECO:0000313" key="3">
    <source>
        <dbReference type="Proteomes" id="UP000540506"/>
    </source>
</evidence>
<keyword evidence="1" id="KW-0472">Membrane</keyword>
<feature type="transmembrane region" description="Helical" evidence="1">
    <location>
        <begin position="6"/>
        <end position="25"/>
    </location>
</feature>
<gene>
    <name evidence="2" type="ORF">FHR34_006128</name>
</gene>
<dbReference type="AlphaFoldDB" id="A0A7W7VYY7"/>